<comment type="caution">
    <text evidence="6">The sequence shown here is derived from an EMBL/GenBank/DDBJ whole genome shotgun (WGS) entry which is preliminary data.</text>
</comment>
<dbReference type="GO" id="GO:0006915">
    <property type="term" value="P:apoptotic process"/>
    <property type="evidence" value="ECO:0007669"/>
    <property type="project" value="UniProtKB-KW"/>
</dbReference>
<dbReference type="Pfam" id="PF00656">
    <property type="entry name" value="Peptidase_C14"/>
    <property type="match status" value="1"/>
</dbReference>
<evidence type="ECO:0000256" key="3">
    <source>
        <dbReference type="SAM" id="MobiDB-lite"/>
    </source>
</evidence>
<sequence length="615" mass="67993">MPAILQFLLSVPRVAASCPTTEPQAHLSFRQYAIIVETASVSCMRISRCCLARRGSYTHAVSGTKSTIQTIIIALAVLLVLAAIAWAARNIRGVHHSEPTEDRSVTETETSSLLGTRVSSSTTLHDNYRSCRSVATTIVHTPNRSRRGSIKPVLELVTPSESLLGEYGDYVASPIESTEFPPETFTAVNTQSPDSVIRGRASTVTQKAESLNSSTFDRGTHESPTHELNNCQSSQGSRNRTQTQHILPSVIPSNQANELRAQTALCTKIRSSSLVKSLTALVAIQQVTIHVLAIGTSWEGVDDVPRALPGPLHDIEWLRNLFACQKNFQFNSLLNHAATLVAIHRSLVDMLSVAGENDLLVLYFSGHGGKNDSFELYDSTSVNEVLLNDWIVDFRTRTSRNNPVYIIFDFCRPDLVKPNTELASGVNVIWACSPTESALDLKLTDPNNHLPRSCFLLSLVLAIDDVSEDSTASVVKRFTNRMIEFLKVIRGIHCFKAKCRVPWRYCGCGDCSVNKLCMHDTHKGNLPFQVVSVGGIEGDSNLSAVVQYIASRFPLNIKRAADRMSKDHWVLYFNPSHVSANRRPLNPRNHRLGINMGIEANTVRHMTIPVKLLRF</sequence>
<feature type="domain" description="Peptidase C14 caspase" evidence="5">
    <location>
        <begin position="303"/>
        <end position="482"/>
    </location>
</feature>
<feature type="compositionally biased region" description="Basic and acidic residues" evidence="3">
    <location>
        <begin position="96"/>
        <end position="106"/>
    </location>
</feature>
<evidence type="ECO:0000313" key="6">
    <source>
        <dbReference type="EMBL" id="CAE6460826.1"/>
    </source>
</evidence>
<evidence type="ECO:0000256" key="1">
    <source>
        <dbReference type="ARBA" id="ARBA00022703"/>
    </source>
</evidence>
<organism evidence="6 7">
    <name type="scientific">Rhizoctonia solani</name>
    <dbReference type="NCBI Taxonomy" id="456999"/>
    <lineage>
        <taxon>Eukaryota</taxon>
        <taxon>Fungi</taxon>
        <taxon>Dikarya</taxon>
        <taxon>Basidiomycota</taxon>
        <taxon>Agaricomycotina</taxon>
        <taxon>Agaricomycetes</taxon>
        <taxon>Cantharellales</taxon>
        <taxon>Ceratobasidiaceae</taxon>
        <taxon>Rhizoctonia</taxon>
    </lineage>
</organism>
<feature type="region of interest" description="Disordered" evidence="3">
    <location>
        <begin position="209"/>
        <end position="241"/>
    </location>
</feature>
<dbReference type="GO" id="GO:0004197">
    <property type="term" value="F:cysteine-type endopeptidase activity"/>
    <property type="evidence" value="ECO:0007669"/>
    <property type="project" value="InterPro"/>
</dbReference>
<name>A0A8H3GQU0_9AGAM</name>
<dbReference type="AlphaFoldDB" id="A0A8H3GQU0"/>
<dbReference type="SUPFAM" id="SSF52129">
    <property type="entry name" value="Caspase-like"/>
    <property type="match status" value="1"/>
</dbReference>
<keyword evidence="1" id="KW-0053">Apoptosis</keyword>
<keyword evidence="2" id="KW-0645">Protease</keyword>
<accession>A0A8H3GQU0</accession>
<evidence type="ECO:0000256" key="2">
    <source>
        <dbReference type="ARBA" id="ARBA00022807"/>
    </source>
</evidence>
<keyword evidence="4" id="KW-0732">Signal</keyword>
<evidence type="ECO:0000313" key="7">
    <source>
        <dbReference type="Proteomes" id="UP000663888"/>
    </source>
</evidence>
<proteinExistence type="predicted"/>
<keyword evidence="2" id="KW-0788">Thiol protease</keyword>
<dbReference type="InterPro" id="IPR011600">
    <property type="entry name" value="Pept_C14_caspase"/>
</dbReference>
<dbReference type="EMBL" id="CAJMWX010001052">
    <property type="protein sequence ID" value="CAE6460826.1"/>
    <property type="molecule type" value="Genomic_DNA"/>
</dbReference>
<gene>
    <name evidence="6" type="ORF">RDB_LOCUS89388</name>
</gene>
<keyword evidence="2" id="KW-0378">Hydrolase</keyword>
<feature type="chain" id="PRO_5034759585" description="Peptidase C14 caspase domain-containing protein" evidence="4">
    <location>
        <begin position="17"/>
        <end position="615"/>
    </location>
</feature>
<dbReference type="InterPro" id="IPR029030">
    <property type="entry name" value="Caspase-like_dom_sf"/>
</dbReference>
<feature type="signal peptide" evidence="4">
    <location>
        <begin position="1"/>
        <end position="16"/>
    </location>
</feature>
<feature type="compositionally biased region" description="Polar residues" evidence="3">
    <location>
        <begin position="107"/>
        <end position="120"/>
    </location>
</feature>
<feature type="region of interest" description="Disordered" evidence="3">
    <location>
        <begin position="96"/>
        <end position="120"/>
    </location>
</feature>
<reference evidence="6" key="1">
    <citation type="submission" date="2021-01" db="EMBL/GenBank/DDBJ databases">
        <authorList>
            <person name="Kaushik A."/>
        </authorList>
    </citation>
    <scope>NUCLEOTIDE SEQUENCE</scope>
    <source>
        <strain evidence="6">AG4-R118</strain>
    </source>
</reference>
<feature type="compositionally biased region" description="Polar residues" evidence="3">
    <location>
        <begin position="226"/>
        <end position="241"/>
    </location>
</feature>
<dbReference type="Proteomes" id="UP000663888">
    <property type="component" value="Unassembled WGS sequence"/>
</dbReference>
<dbReference type="GO" id="GO:0006508">
    <property type="term" value="P:proteolysis"/>
    <property type="evidence" value="ECO:0007669"/>
    <property type="project" value="InterPro"/>
</dbReference>
<evidence type="ECO:0000256" key="4">
    <source>
        <dbReference type="SAM" id="SignalP"/>
    </source>
</evidence>
<evidence type="ECO:0000259" key="5">
    <source>
        <dbReference type="Pfam" id="PF00656"/>
    </source>
</evidence>
<dbReference type="Gene3D" id="3.40.50.1460">
    <property type="match status" value="1"/>
</dbReference>
<protein>
    <recommendedName>
        <fullName evidence="5">Peptidase C14 caspase domain-containing protein</fullName>
    </recommendedName>
</protein>